<protein>
    <recommendedName>
        <fullName evidence="13">ABC transporter domain-containing protein</fullName>
    </recommendedName>
</protein>
<keyword evidence="4" id="KW-0812">Transmembrane</keyword>
<dbReference type="SMART" id="SM00382">
    <property type="entry name" value="AAA"/>
    <property type="match status" value="1"/>
</dbReference>
<dbReference type="InterPro" id="IPR017871">
    <property type="entry name" value="ABC_transporter-like_CS"/>
</dbReference>
<gene>
    <name evidence="11" type="ORF">PV08_11843</name>
</gene>
<dbReference type="InterPro" id="IPR036640">
    <property type="entry name" value="ABC1_TM_sf"/>
</dbReference>
<dbReference type="STRING" id="91928.A0A0D1ZAN4"/>
<dbReference type="GeneID" id="27338926"/>
<feature type="domain" description="ABC transmembrane type-1" evidence="10">
    <location>
        <begin position="168"/>
        <end position="368"/>
    </location>
</feature>
<dbReference type="PROSITE" id="PS00211">
    <property type="entry name" value="ABC_TRANSPORTER_1"/>
    <property type="match status" value="1"/>
</dbReference>
<evidence type="ECO:0000313" key="11">
    <source>
        <dbReference type="EMBL" id="KIW10067.1"/>
    </source>
</evidence>
<dbReference type="Pfam" id="PF00005">
    <property type="entry name" value="ABC_tran"/>
    <property type="match status" value="1"/>
</dbReference>
<dbReference type="InterPro" id="IPR011527">
    <property type="entry name" value="ABC1_TM_dom"/>
</dbReference>
<dbReference type="GO" id="GO:0005886">
    <property type="term" value="C:plasma membrane"/>
    <property type="evidence" value="ECO:0007669"/>
    <property type="project" value="UniProtKB-SubCell"/>
</dbReference>
<keyword evidence="5" id="KW-0547">Nucleotide-binding</keyword>
<keyword evidence="12" id="KW-1185">Reference proteome</keyword>
<dbReference type="PANTHER" id="PTHR24221:SF503">
    <property type="entry name" value="MITOCHONDRIAL POTASSIUM CHANNEL ATP-BINDING SUBUNIT"/>
    <property type="match status" value="1"/>
</dbReference>
<dbReference type="OrthoDB" id="4161646at2759"/>
<evidence type="ECO:0000259" key="10">
    <source>
        <dbReference type="PROSITE" id="PS50929"/>
    </source>
</evidence>
<dbReference type="SUPFAM" id="SSF52540">
    <property type="entry name" value="P-loop containing nucleoside triphosphate hydrolases"/>
    <property type="match status" value="1"/>
</dbReference>
<feature type="domain" description="ABC transporter" evidence="9">
    <location>
        <begin position="420"/>
        <end position="656"/>
    </location>
</feature>
<reference evidence="11 12" key="1">
    <citation type="submission" date="2015-01" db="EMBL/GenBank/DDBJ databases">
        <title>The Genome Sequence of Exophiala spinifera CBS89968.</title>
        <authorList>
            <consortium name="The Broad Institute Genomics Platform"/>
            <person name="Cuomo C."/>
            <person name="de Hoog S."/>
            <person name="Gorbushina A."/>
            <person name="Stielow B."/>
            <person name="Teixiera M."/>
            <person name="Abouelleil A."/>
            <person name="Chapman S.B."/>
            <person name="Priest M."/>
            <person name="Young S.K."/>
            <person name="Wortman J."/>
            <person name="Nusbaum C."/>
            <person name="Birren B."/>
        </authorList>
    </citation>
    <scope>NUCLEOTIDE SEQUENCE [LARGE SCALE GENOMIC DNA]</scope>
    <source>
        <strain evidence="11 12">CBS 89968</strain>
    </source>
</reference>
<evidence type="ECO:0000256" key="8">
    <source>
        <dbReference type="ARBA" id="ARBA00023136"/>
    </source>
</evidence>
<dbReference type="Proteomes" id="UP000053328">
    <property type="component" value="Unassembled WGS sequence"/>
</dbReference>
<dbReference type="HOGENOM" id="CLU_000604_84_1_1"/>
<evidence type="ECO:0000256" key="7">
    <source>
        <dbReference type="ARBA" id="ARBA00022989"/>
    </source>
</evidence>
<evidence type="ECO:0000256" key="2">
    <source>
        <dbReference type="ARBA" id="ARBA00022448"/>
    </source>
</evidence>
<evidence type="ECO:0000259" key="9">
    <source>
        <dbReference type="PROSITE" id="PS50893"/>
    </source>
</evidence>
<dbReference type="Gene3D" id="1.20.1560.10">
    <property type="entry name" value="ABC transporter type 1, transmembrane domain"/>
    <property type="match status" value="1"/>
</dbReference>
<keyword evidence="8" id="KW-0472">Membrane</keyword>
<proteinExistence type="predicted"/>
<dbReference type="SUPFAM" id="SSF90123">
    <property type="entry name" value="ABC transporter transmembrane region"/>
    <property type="match status" value="1"/>
</dbReference>
<dbReference type="GO" id="GO:0140359">
    <property type="term" value="F:ABC-type transporter activity"/>
    <property type="evidence" value="ECO:0007669"/>
    <property type="project" value="InterPro"/>
</dbReference>
<dbReference type="FunFam" id="3.40.50.300:FF:000221">
    <property type="entry name" value="Multidrug ABC transporter ATP-binding protein"/>
    <property type="match status" value="1"/>
</dbReference>
<keyword evidence="3" id="KW-1003">Cell membrane</keyword>
<dbReference type="PANTHER" id="PTHR24221">
    <property type="entry name" value="ATP-BINDING CASSETTE SUB-FAMILY B"/>
    <property type="match status" value="1"/>
</dbReference>
<dbReference type="AlphaFoldDB" id="A0A0D1ZAN4"/>
<evidence type="ECO:0000256" key="4">
    <source>
        <dbReference type="ARBA" id="ARBA00022692"/>
    </source>
</evidence>
<dbReference type="InterPro" id="IPR003439">
    <property type="entry name" value="ABC_transporter-like_ATP-bd"/>
</dbReference>
<comment type="subcellular location">
    <subcellularLocation>
        <location evidence="1">Cell membrane</location>
        <topology evidence="1">Multi-pass membrane protein</topology>
    </subcellularLocation>
</comment>
<evidence type="ECO:0008006" key="13">
    <source>
        <dbReference type="Google" id="ProtNLM"/>
    </source>
</evidence>
<dbReference type="GO" id="GO:0016887">
    <property type="term" value="F:ATP hydrolysis activity"/>
    <property type="evidence" value="ECO:0007669"/>
    <property type="project" value="InterPro"/>
</dbReference>
<dbReference type="Gene3D" id="3.40.50.300">
    <property type="entry name" value="P-loop containing nucleotide triphosphate hydrolases"/>
    <property type="match status" value="1"/>
</dbReference>
<dbReference type="Pfam" id="PF00664">
    <property type="entry name" value="ABC_membrane"/>
    <property type="match status" value="1"/>
</dbReference>
<dbReference type="RefSeq" id="XP_016230283.1">
    <property type="nucleotide sequence ID" value="XM_016386151.1"/>
</dbReference>
<dbReference type="InterPro" id="IPR027417">
    <property type="entry name" value="P-loop_NTPase"/>
</dbReference>
<accession>A0A0D1ZAN4</accession>
<name>A0A0D1ZAN4_9EURO</name>
<keyword evidence="6" id="KW-0067">ATP-binding</keyword>
<sequence length="663" mass="74669">MAMKFWHDLRRHIESHLSSLALFHKTDCDQERLLPAPATYGTSLAGPWNSNQTKLQNSRQRSWFSIERLRLLLVHTWLSKTAYLRQFGVLIPYIYPSSDWKTQMSMLTMVLVFFKDRTLQVFIPRQVGMIVDSIHSESINEWETIIKVCSWMSLKVLLDFSLPEEAAAIRVSQGAMKKIAGSFHAHILNLSADFFRSERSTDLIGALNDGQDVSFMIEDMILRLAPVVIDLVVAMIYLYYTINGCVTLAIFLSSGTYMILGHYGTCWLSEPNRSYLEKRRQYQHELQESIQNRQTIVYFRRQDSESRRFLETLTEFFRREGIYFIGYICVSNAQEVFLNMALFGAAFATILGTKKEAEASSFIVLVTYWIGISKNLKGLTKSLRDSGQKLVATEKLANVFDAKPTVISGDSQLVTRAGDVSFKDVCFTYPGLTDGLDNITFEVPGGSTVGIVGESGGGKSALVNLLLRQDDPTSGTIRIDGQDIRDVTLASLRETVGIVSQDSFIFDRSILENVRFGRLDASDEEVREVCKVVGLHDSIMKFGEGYETKAGERGKRLSGGQKQRIAMARVLLRRPKVMILDEPTSAVDSITEARMMNAVDNVNSNGPPTKIVITHRLSTIKKADLIIVLRKGRIEEMGTHSELIEKEGMYHAHWSSQLQSVVV</sequence>
<organism evidence="11 12">
    <name type="scientific">Exophiala spinifera</name>
    <dbReference type="NCBI Taxonomy" id="91928"/>
    <lineage>
        <taxon>Eukaryota</taxon>
        <taxon>Fungi</taxon>
        <taxon>Dikarya</taxon>
        <taxon>Ascomycota</taxon>
        <taxon>Pezizomycotina</taxon>
        <taxon>Eurotiomycetes</taxon>
        <taxon>Chaetothyriomycetidae</taxon>
        <taxon>Chaetothyriales</taxon>
        <taxon>Herpotrichiellaceae</taxon>
        <taxon>Exophiala</taxon>
    </lineage>
</organism>
<dbReference type="PROSITE" id="PS50893">
    <property type="entry name" value="ABC_TRANSPORTER_2"/>
    <property type="match status" value="1"/>
</dbReference>
<evidence type="ECO:0000256" key="5">
    <source>
        <dbReference type="ARBA" id="ARBA00022741"/>
    </source>
</evidence>
<dbReference type="PROSITE" id="PS50929">
    <property type="entry name" value="ABC_TM1F"/>
    <property type="match status" value="1"/>
</dbReference>
<dbReference type="InterPro" id="IPR039421">
    <property type="entry name" value="Type_1_exporter"/>
</dbReference>
<dbReference type="EMBL" id="KN847501">
    <property type="protein sequence ID" value="KIW10067.1"/>
    <property type="molecule type" value="Genomic_DNA"/>
</dbReference>
<evidence type="ECO:0000256" key="6">
    <source>
        <dbReference type="ARBA" id="ARBA00022840"/>
    </source>
</evidence>
<evidence type="ECO:0000313" key="12">
    <source>
        <dbReference type="Proteomes" id="UP000053328"/>
    </source>
</evidence>
<evidence type="ECO:0000256" key="3">
    <source>
        <dbReference type="ARBA" id="ARBA00022475"/>
    </source>
</evidence>
<evidence type="ECO:0000256" key="1">
    <source>
        <dbReference type="ARBA" id="ARBA00004651"/>
    </source>
</evidence>
<dbReference type="GO" id="GO:0005524">
    <property type="term" value="F:ATP binding"/>
    <property type="evidence" value="ECO:0007669"/>
    <property type="project" value="UniProtKB-KW"/>
</dbReference>
<dbReference type="InterPro" id="IPR003593">
    <property type="entry name" value="AAA+_ATPase"/>
</dbReference>
<keyword evidence="7" id="KW-1133">Transmembrane helix</keyword>
<dbReference type="VEuPathDB" id="FungiDB:PV08_11843"/>
<keyword evidence="2" id="KW-0813">Transport</keyword>